<dbReference type="CDD" id="cd22160">
    <property type="entry name" value="F-box_AtFBL13-like"/>
    <property type="match status" value="1"/>
</dbReference>
<dbReference type="InterPro" id="IPR053781">
    <property type="entry name" value="F-box_AtFBL13-like"/>
</dbReference>
<dbReference type="InterPro" id="IPR032675">
    <property type="entry name" value="LRR_dom_sf"/>
</dbReference>
<proteinExistence type="predicted"/>
<dbReference type="AlphaFoldDB" id="A0ABD3KKV9"/>
<dbReference type="SMART" id="SM00579">
    <property type="entry name" value="FBD"/>
    <property type="match status" value="1"/>
</dbReference>
<feature type="domain" description="F-box" evidence="2">
    <location>
        <begin position="29"/>
        <end position="78"/>
    </location>
</feature>
<dbReference type="SUPFAM" id="SSF81383">
    <property type="entry name" value="F-box domain"/>
    <property type="match status" value="1"/>
</dbReference>
<dbReference type="EMBL" id="JBJKBG010000005">
    <property type="protein sequence ID" value="KAL3740410.1"/>
    <property type="molecule type" value="Genomic_DNA"/>
</dbReference>
<dbReference type="Pfam" id="PF08387">
    <property type="entry name" value="FBD"/>
    <property type="match status" value="1"/>
</dbReference>
<dbReference type="InterPro" id="IPR001810">
    <property type="entry name" value="F-box_dom"/>
</dbReference>
<dbReference type="PANTHER" id="PTHR34145">
    <property type="entry name" value="OS02G0105600 PROTEIN"/>
    <property type="match status" value="1"/>
</dbReference>
<dbReference type="Pfam" id="PF00646">
    <property type="entry name" value="F-box"/>
    <property type="match status" value="1"/>
</dbReference>
<dbReference type="PROSITE" id="PS50181">
    <property type="entry name" value="FBOX"/>
    <property type="match status" value="1"/>
</dbReference>
<feature type="region of interest" description="Disordered" evidence="1">
    <location>
        <begin position="1"/>
        <end position="29"/>
    </location>
</feature>
<dbReference type="InterPro" id="IPR006566">
    <property type="entry name" value="FBD"/>
</dbReference>
<dbReference type="PANTHER" id="PTHR34145:SF28">
    <property type="entry name" value="F-BOX DOMAIN-CONTAINING PROTEIN"/>
    <property type="match status" value="1"/>
</dbReference>
<sequence length="502" mass="57114">MADTSQRRRILLSPESSGDRPPPPPPSPRDLISALPDHAIRDIFSYLPTEDVVRTSVLSKRWRYRWRTTTTNLVFNRVRPRHHRARSLDFRSIVDSVLSQHTSTSELKKFHVNGFFYDKADSPKLEEWLCFTEQRHVEDLCLELDTSLQAMYILPHFLFCSSSLVRLQVSRCCFSLGRTSINWPRLKVLLLSNVNLSDDILTCILRGSPVLESLELGRCLGLNNVVLDSTTSVKHLFLSISNLFDLRRIRAPHLLRMRVAGTCSCSEAAEHMSLEDISSLVEADLNFEILPRVHVPGDIRMACDLLKEFLEKLHGVPTITLGDWCLQILSLLEMKGVPPPSLTCQNLILHGLVSQWDLLGIAYNLQSSQCLEKLVLHLTGCPTLKFQVDEESKERFNFDGEDFLCSRKGNFGCLARHLKRVEIIGFGALSFGLNHLLPLIKFILGHALVLEKLIIKPELSTRLAQQPLQADVMLRLLELSNNVLSFRRASKKAKVIFYYPLE</sequence>
<protein>
    <recommendedName>
        <fullName evidence="2">F-box domain-containing protein</fullName>
    </recommendedName>
</protein>
<dbReference type="InterPro" id="IPR055411">
    <property type="entry name" value="LRR_FXL15/At3g58940/PEG3-like"/>
</dbReference>
<gene>
    <name evidence="3" type="ORF">ACJRO7_021659</name>
</gene>
<evidence type="ECO:0000259" key="2">
    <source>
        <dbReference type="PROSITE" id="PS50181"/>
    </source>
</evidence>
<comment type="caution">
    <text evidence="3">The sequence shown here is derived from an EMBL/GenBank/DDBJ whole genome shotgun (WGS) entry which is preliminary data.</text>
</comment>
<name>A0ABD3KKV9_EUCGL</name>
<dbReference type="Pfam" id="PF24758">
    <property type="entry name" value="LRR_At5g56370"/>
    <property type="match status" value="1"/>
</dbReference>
<dbReference type="Proteomes" id="UP001634007">
    <property type="component" value="Unassembled WGS sequence"/>
</dbReference>
<evidence type="ECO:0000256" key="1">
    <source>
        <dbReference type="SAM" id="MobiDB-lite"/>
    </source>
</evidence>
<dbReference type="InterPro" id="IPR036047">
    <property type="entry name" value="F-box-like_dom_sf"/>
</dbReference>
<evidence type="ECO:0000313" key="3">
    <source>
        <dbReference type="EMBL" id="KAL3740410.1"/>
    </source>
</evidence>
<reference evidence="3 4" key="1">
    <citation type="submission" date="2024-11" db="EMBL/GenBank/DDBJ databases">
        <title>Chromosome-level genome assembly of Eucalyptus globulus Labill. provides insights into its genome evolution.</title>
        <authorList>
            <person name="Li X."/>
        </authorList>
    </citation>
    <scope>NUCLEOTIDE SEQUENCE [LARGE SCALE GENOMIC DNA]</scope>
    <source>
        <strain evidence="3">CL2024</strain>
        <tissue evidence="3">Fresh tender leaves</tissue>
    </source>
</reference>
<dbReference type="SUPFAM" id="SSF52058">
    <property type="entry name" value="L domain-like"/>
    <property type="match status" value="1"/>
</dbReference>
<dbReference type="Gene3D" id="3.80.10.10">
    <property type="entry name" value="Ribonuclease Inhibitor"/>
    <property type="match status" value="1"/>
</dbReference>
<organism evidence="3 4">
    <name type="scientific">Eucalyptus globulus</name>
    <name type="common">Tasmanian blue gum</name>
    <dbReference type="NCBI Taxonomy" id="34317"/>
    <lineage>
        <taxon>Eukaryota</taxon>
        <taxon>Viridiplantae</taxon>
        <taxon>Streptophyta</taxon>
        <taxon>Embryophyta</taxon>
        <taxon>Tracheophyta</taxon>
        <taxon>Spermatophyta</taxon>
        <taxon>Magnoliopsida</taxon>
        <taxon>eudicotyledons</taxon>
        <taxon>Gunneridae</taxon>
        <taxon>Pentapetalae</taxon>
        <taxon>rosids</taxon>
        <taxon>malvids</taxon>
        <taxon>Myrtales</taxon>
        <taxon>Myrtaceae</taxon>
        <taxon>Myrtoideae</taxon>
        <taxon>Eucalypteae</taxon>
        <taxon>Eucalyptus</taxon>
    </lineage>
</organism>
<dbReference type="InterPro" id="IPR053772">
    <property type="entry name" value="At1g61320/At1g61330-like"/>
</dbReference>
<keyword evidence="4" id="KW-1185">Reference proteome</keyword>
<evidence type="ECO:0000313" key="4">
    <source>
        <dbReference type="Proteomes" id="UP001634007"/>
    </source>
</evidence>
<accession>A0ABD3KKV9</accession>